<sequence>MTKCSDNSAALDYSNEIRDQKEQMLSLPIVKVIHSDKSTFIQIYNDLKSLNNNFLQYIQPIKESYMKIATYNFKDGDEDEKSGNGETDTNEKREYYIRAVQCYEDAVKNYKYALAIFTKSSNNDQKNISIYQKKIYDVKLNY</sequence>
<evidence type="ECO:0000313" key="1">
    <source>
        <dbReference type="EMBL" id="CAF1109152.1"/>
    </source>
</evidence>
<dbReference type="EMBL" id="CAJNOK010010204">
    <property type="protein sequence ID" value="CAF1109152.1"/>
    <property type="molecule type" value="Genomic_DNA"/>
</dbReference>
<name>A0A814RE87_9BILA</name>
<organism evidence="2 5">
    <name type="scientific">Didymodactylos carnosus</name>
    <dbReference type="NCBI Taxonomy" id="1234261"/>
    <lineage>
        <taxon>Eukaryota</taxon>
        <taxon>Metazoa</taxon>
        <taxon>Spiralia</taxon>
        <taxon>Gnathifera</taxon>
        <taxon>Rotifera</taxon>
        <taxon>Eurotatoria</taxon>
        <taxon>Bdelloidea</taxon>
        <taxon>Philodinida</taxon>
        <taxon>Philodinidae</taxon>
        <taxon>Didymodactylos</taxon>
    </lineage>
</organism>
<dbReference type="Proteomes" id="UP000682733">
    <property type="component" value="Unassembled WGS sequence"/>
</dbReference>
<proteinExistence type="predicted"/>
<gene>
    <name evidence="2" type="ORF">GPM918_LOCUS20283</name>
    <name evidence="1" type="ORF">OVA965_LOCUS19679</name>
    <name evidence="4" type="ORF">SRO942_LOCUS20280</name>
    <name evidence="3" type="ORF">TMI583_LOCUS19802</name>
</gene>
<dbReference type="EMBL" id="CAJNOQ010006371">
    <property type="protein sequence ID" value="CAF1132755.1"/>
    <property type="molecule type" value="Genomic_DNA"/>
</dbReference>
<evidence type="ECO:0000313" key="3">
    <source>
        <dbReference type="EMBL" id="CAF3875345.1"/>
    </source>
</evidence>
<dbReference type="EMBL" id="CAJOBC010006371">
    <property type="protein sequence ID" value="CAF3896555.1"/>
    <property type="molecule type" value="Genomic_DNA"/>
</dbReference>
<protein>
    <submittedName>
        <fullName evidence="2">Uncharacterized protein</fullName>
    </submittedName>
</protein>
<keyword evidence="5" id="KW-1185">Reference proteome</keyword>
<dbReference type="AlphaFoldDB" id="A0A814RE87"/>
<dbReference type="Proteomes" id="UP000681722">
    <property type="component" value="Unassembled WGS sequence"/>
</dbReference>
<dbReference type="Proteomes" id="UP000677228">
    <property type="component" value="Unassembled WGS sequence"/>
</dbReference>
<comment type="caution">
    <text evidence="2">The sequence shown here is derived from an EMBL/GenBank/DDBJ whole genome shotgun (WGS) entry which is preliminary data.</text>
</comment>
<evidence type="ECO:0000313" key="2">
    <source>
        <dbReference type="EMBL" id="CAF1132755.1"/>
    </source>
</evidence>
<reference evidence="2" key="1">
    <citation type="submission" date="2021-02" db="EMBL/GenBank/DDBJ databases">
        <authorList>
            <person name="Nowell W R."/>
        </authorList>
    </citation>
    <scope>NUCLEOTIDE SEQUENCE</scope>
</reference>
<accession>A0A814RE87</accession>
<dbReference type="Proteomes" id="UP000663829">
    <property type="component" value="Unassembled WGS sequence"/>
</dbReference>
<evidence type="ECO:0000313" key="5">
    <source>
        <dbReference type="Proteomes" id="UP000663829"/>
    </source>
</evidence>
<evidence type="ECO:0000313" key="4">
    <source>
        <dbReference type="EMBL" id="CAF3896555.1"/>
    </source>
</evidence>
<dbReference type="EMBL" id="CAJOBA010012475">
    <property type="protein sequence ID" value="CAF3875345.1"/>
    <property type="molecule type" value="Genomic_DNA"/>
</dbReference>